<sequence>MKPVKGVEKIKASANKANKETVKPVKGISLMSLIAKSVRGVKKMDATGEKMKKVKIKENYEEFTSRKNGEEAAAKEIKTAKNKYGETFNIGDEVVTPDKKHQFKIVGFHVGKDGKTKAMRNAGIFSDSFDLDSLDKVKSRIKPGVDLGNSFDKFKDKLKEIIRKELKEIYDGRDNMNDTSDNVDSPVITYKNHNFTQNNIEQMKDWLKDLSFQDIEPEDIDDLSDEQVVKAVDRHWDGGIDNFVTTLEN</sequence>
<accession>A0A3P7FRI4</accession>
<reference evidence="1 2" key="1">
    <citation type="submission" date="2018-11" db="EMBL/GenBank/DDBJ databases">
        <authorList>
            <consortium name="Pathogen Informatics"/>
        </authorList>
    </citation>
    <scope>NUCLEOTIDE SEQUENCE [LARGE SCALE GENOMIC DNA]</scope>
</reference>
<dbReference type="EMBL" id="UYWW01003986">
    <property type="protein sequence ID" value="VDM13182.1"/>
    <property type="molecule type" value="Genomic_DNA"/>
</dbReference>
<evidence type="ECO:0000313" key="2">
    <source>
        <dbReference type="Proteomes" id="UP000270924"/>
    </source>
</evidence>
<dbReference type="InParanoid" id="A0A3P7FRI4"/>
<protein>
    <submittedName>
        <fullName evidence="1">Uncharacterized protein</fullName>
    </submittedName>
</protein>
<gene>
    <name evidence="1" type="ORF">WBA_LOCUS6568</name>
</gene>
<name>A0A3P7FRI4_WUCBA</name>
<dbReference type="AlphaFoldDB" id="A0A3P7FRI4"/>
<organism evidence="1 2">
    <name type="scientific">Wuchereria bancrofti</name>
    <dbReference type="NCBI Taxonomy" id="6293"/>
    <lineage>
        <taxon>Eukaryota</taxon>
        <taxon>Metazoa</taxon>
        <taxon>Ecdysozoa</taxon>
        <taxon>Nematoda</taxon>
        <taxon>Chromadorea</taxon>
        <taxon>Rhabditida</taxon>
        <taxon>Spirurina</taxon>
        <taxon>Spiruromorpha</taxon>
        <taxon>Filarioidea</taxon>
        <taxon>Onchocercidae</taxon>
        <taxon>Wuchereria</taxon>
    </lineage>
</organism>
<dbReference type="Proteomes" id="UP000270924">
    <property type="component" value="Unassembled WGS sequence"/>
</dbReference>
<proteinExistence type="predicted"/>
<keyword evidence="2" id="KW-1185">Reference proteome</keyword>
<evidence type="ECO:0000313" key="1">
    <source>
        <dbReference type="EMBL" id="VDM13182.1"/>
    </source>
</evidence>